<evidence type="ECO:0000313" key="3">
    <source>
        <dbReference type="Proteomes" id="UP000222163"/>
    </source>
</evidence>
<reference evidence="2" key="2">
    <citation type="submission" date="2017-10" db="EMBL/GenBank/DDBJ databases">
        <authorList>
            <person name="Enke T.N."/>
            <person name="Cordero O.X."/>
        </authorList>
    </citation>
    <scope>NUCLEOTIDE SEQUENCE</scope>
    <source>
        <strain evidence="2">4G03</strain>
    </source>
</reference>
<proteinExistence type="predicted"/>
<name>A0A2G1BQ71_9FLAO</name>
<reference evidence="1 4" key="3">
    <citation type="submission" date="2023-07" db="EMBL/GenBank/DDBJ databases">
        <title>Genome content predicts the carbon catabolic preferences of heterotrophic bacteria.</title>
        <authorList>
            <person name="Gralka M."/>
        </authorList>
    </citation>
    <scope>NUCLEOTIDE SEQUENCE [LARGE SCALE GENOMIC DNA]</scope>
    <source>
        <strain evidence="1 4">4G03</strain>
    </source>
</reference>
<evidence type="ECO:0000313" key="1">
    <source>
        <dbReference type="EMBL" id="MDP2541802.1"/>
    </source>
</evidence>
<dbReference type="AlphaFoldDB" id="A0A2G1BQ71"/>
<evidence type="ECO:0000313" key="2">
    <source>
        <dbReference type="EMBL" id="PHN96192.1"/>
    </source>
</evidence>
<sequence>MSCYPLSERGINPNFPVQKSDSKVEWFESRMDDKEFDMYLWYAQVDDQFCMAKCIYSAKDRKLSKVKKLIKKSKKVLESFRVVPVDERNHAIAIDKYDNFNGSLASSYDLRERALESKSHIEIIAIVSNQIDAYLRISIVLKKQLEQQTNNIEVKYLFQEENERGIMERNIYKEAKSLNIITQDLFDELNLLYDMRNRVIHRYIISYIKTIDIADTAVKYLLLSEKIRKILKSIEDEQIENGIGIYGKGYLKDYEVTLEDQRIAWSMANDKHLLKDLQRKIV</sequence>
<dbReference type="EMBL" id="PDUU01000020">
    <property type="protein sequence ID" value="PHN96192.1"/>
    <property type="molecule type" value="Genomic_DNA"/>
</dbReference>
<gene>
    <name evidence="2" type="ORF">CSC81_15050</name>
    <name evidence="1" type="ORF">Q8W23_09995</name>
</gene>
<keyword evidence="4" id="KW-1185">Reference proteome</keyword>
<comment type="caution">
    <text evidence="2">The sequence shown here is derived from an EMBL/GenBank/DDBJ whole genome shotgun (WGS) entry which is preliminary data.</text>
</comment>
<accession>A0A2G1BQ71</accession>
<evidence type="ECO:0000313" key="4">
    <source>
        <dbReference type="Proteomes" id="UP001242342"/>
    </source>
</evidence>
<organism evidence="2 3">
    <name type="scientific">Tenacibaculum discolor</name>
    <dbReference type="NCBI Taxonomy" id="361581"/>
    <lineage>
        <taxon>Bacteria</taxon>
        <taxon>Pseudomonadati</taxon>
        <taxon>Bacteroidota</taxon>
        <taxon>Flavobacteriia</taxon>
        <taxon>Flavobacteriales</taxon>
        <taxon>Flavobacteriaceae</taxon>
        <taxon>Tenacibaculum</taxon>
    </lineage>
</organism>
<dbReference type="EMBL" id="JAUYVU010000007">
    <property type="protein sequence ID" value="MDP2541802.1"/>
    <property type="molecule type" value="Genomic_DNA"/>
</dbReference>
<dbReference type="Proteomes" id="UP000222163">
    <property type="component" value="Unassembled WGS sequence"/>
</dbReference>
<protein>
    <submittedName>
        <fullName evidence="2">Uncharacterized protein</fullName>
    </submittedName>
</protein>
<dbReference type="RefSeq" id="WP_099216569.1">
    <property type="nucleotide sequence ID" value="NZ_JAUYVU010000007.1"/>
</dbReference>
<dbReference type="Proteomes" id="UP001242342">
    <property type="component" value="Unassembled WGS sequence"/>
</dbReference>
<reference evidence="2 3" key="1">
    <citation type="journal article" date="2016" name="Nat. Commun.">
        <title>Microbial interactions lead to rapid micro-scale successions on model marine particles.</title>
        <authorList>
            <person name="Datta M.S."/>
            <person name="Sliwerska E."/>
            <person name="Gore J."/>
            <person name="Polz M.F."/>
            <person name="Cordero O.X."/>
        </authorList>
    </citation>
    <scope>NUCLEOTIDE SEQUENCE [LARGE SCALE GENOMIC DNA]</scope>
    <source>
        <strain evidence="2 3">4G03</strain>
    </source>
</reference>